<dbReference type="PROSITE" id="PS51857">
    <property type="entry name" value="CSD_2"/>
    <property type="match status" value="1"/>
</dbReference>
<protein>
    <submittedName>
        <fullName evidence="4">Nuclease-sensitive element-binding 1 isoform X2</fullName>
    </submittedName>
</protein>
<dbReference type="Gene3D" id="2.60.210.10">
    <property type="entry name" value="Apoptosis, Tumor Necrosis Factor Receptor Associated Protein 2, Chain A"/>
    <property type="match status" value="1"/>
</dbReference>
<dbReference type="OrthoDB" id="422005at2759"/>
<dbReference type="SMART" id="SM00357">
    <property type="entry name" value="CSP"/>
    <property type="match status" value="1"/>
</dbReference>
<dbReference type="PANTHER" id="PTHR11544">
    <property type="entry name" value="COLD SHOCK DOMAIN CONTAINING PROTEINS"/>
    <property type="match status" value="1"/>
</dbReference>
<evidence type="ECO:0000259" key="2">
    <source>
        <dbReference type="PROSITE" id="PS50144"/>
    </source>
</evidence>
<dbReference type="Proteomes" id="UP000276133">
    <property type="component" value="Unassembled WGS sequence"/>
</dbReference>
<organism evidence="4 5">
    <name type="scientific">Brachionus plicatilis</name>
    <name type="common">Marine rotifer</name>
    <name type="synonym">Brachionus muelleri</name>
    <dbReference type="NCBI Taxonomy" id="10195"/>
    <lineage>
        <taxon>Eukaryota</taxon>
        <taxon>Metazoa</taxon>
        <taxon>Spiralia</taxon>
        <taxon>Gnathifera</taxon>
        <taxon>Rotifera</taxon>
        <taxon>Eurotatoria</taxon>
        <taxon>Monogononta</taxon>
        <taxon>Pseudotrocha</taxon>
        <taxon>Ploima</taxon>
        <taxon>Brachionidae</taxon>
        <taxon>Brachionus</taxon>
    </lineage>
</organism>
<dbReference type="SUPFAM" id="SSF49599">
    <property type="entry name" value="TRAF domain-like"/>
    <property type="match status" value="1"/>
</dbReference>
<dbReference type="InterPro" id="IPR002083">
    <property type="entry name" value="MATH/TRAF_dom"/>
</dbReference>
<dbReference type="PROSITE" id="PS50144">
    <property type="entry name" value="MATH"/>
    <property type="match status" value="1"/>
</dbReference>
<feature type="compositionally biased region" description="Acidic residues" evidence="1">
    <location>
        <begin position="472"/>
        <end position="485"/>
    </location>
</feature>
<dbReference type="STRING" id="10195.A0A3M7PMV3"/>
<dbReference type="InterPro" id="IPR012340">
    <property type="entry name" value="NA-bd_OB-fold"/>
</dbReference>
<feature type="domain" description="CSD" evidence="3">
    <location>
        <begin position="371"/>
        <end position="440"/>
    </location>
</feature>
<feature type="region of interest" description="Disordered" evidence="1">
    <location>
        <begin position="444"/>
        <end position="485"/>
    </location>
</feature>
<dbReference type="Pfam" id="PF22486">
    <property type="entry name" value="MATH_2"/>
    <property type="match status" value="1"/>
</dbReference>
<dbReference type="InterPro" id="IPR011129">
    <property type="entry name" value="CSD"/>
</dbReference>
<dbReference type="InterPro" id="IPR002059">
    <property type="entry name" value="CSP_DNA-bd"/>
</dbReference>
<dbReference type="InterPro" id="IPR008974">
    <property type="entry name" value="TRAF-like"/>
</dbReference>
<dbReference type="Gene3D" id="2.40.50.140">
    <property type="entry name" value="Nucleic acid-binding proteins"/>
    <property type="match status" value="1"/>
</dbReference>
<evidence type="ECO:0000313" key="5">
    <source>
        <dbReference type="Proteomes" id="UP000276133"/>
    </source>
</evidence>
<dbReference type="GO" id="GO:0003676">
    <property type="term" value="F:nucleic acid binding"/>
    <property type="evidence" value="ECO:0007669"/>
    <property type="project" value="InterPro"/>
</dbReference>
<keyword evidence="5" id="KW-1185">Reference proteome</keyword>
<dbReference type="SMART" id="SM00061">
    <property type="entry name" value="MATH"/>
    <property type="match status" value="1"/>
</dbReference>
<dbReference type="PRINTS" id="PR00050">
    <property type="entry name" value="COLDSHOCK"/>
</dbReference>
<reference evidence="4 5" key="1">
    <citation type="journal article" date="2018" name="Sci. Rep.">
        <title>Genomic signatures of local adaptation to the degree of environmental predictability in rotifers.</title>
        <authorList>
            <person name="Franch-Gras L."/>
            <person name="Hahn C."/>
            <person name="Garcia-Roger E.M."/>
            <person name="Carmona M.J."/>
            <person name="Serra M."/>
            <person name="Gomez A."/>
        </authorList>
    </citation>
    <scope>NUCLEOTIDE SEQUENCE [LARGE SCALE GENOMIC DNA]</scope>
    <source>
        <strain evidence="4">HYR1</strain>
    </source>
</reference>
<name>A0A3M7PMV3_BRAPC</name>
<evidence type="ECO:0000313" key="4">
    <source>
        <dbReference type="EMBL" id="RNA00071.1"/>
    </source>
</evidence>
<dbReference type="SUPFAM" id="SSF50249">
    <property type="entry name" value="Nucleic acid-binding proteins"/>
    <property type="match status" value="1"/>
</dbReference>
<dbReference type="Pfam" id="PF00313">
    <property type="entry name" value="CSD"/>
    <property type="match status" value="1"/>
</dbReference>
<evidence type="ECO:0000256" key="1">
    <source>
        <dbReference type="SAM" id="MobiDB-lite"/>
    </source>
</evidence>
<feature type="domain" description="MATH" evidence="2">
    <location>
        <begin position="227"/>
        <end position="353"/>
    </location>
</feature>
<sequence length="485" mass="56386">MDDLIIALPCGFSVKYKEIFYQKGKFPCPVCKSHSITSQECLNMTRNKMIINEFNFDQKKKTFTRCLKKFEICKIDPKSFIDESYENLKNHLDIRREEIKLIADRKIDDYYEKLLKIIEDEKETKLNEFETRIQQIPSLEQEIMDLEIQNTTEITKKIEIIDCYCAKIENGIKFLNKAKDDLITNNWIFNPGDDSFEMESLFGEIDWKEDSKTVEINDPFVDEGFDGETFQQSIYNFSKLNREINSTSSFKAKNSEWKILVNLNEDSKGDKTLGFYLKCILTKALNDLSLNVTAELRLLHLVDHQKDYAKVFNKVFIKDNYAWGFNNFISLDEIMDQNKGFYNLEKNYITLQVKLKFDDPKSSPIPLKEKKVIGSVKWFNVKNGYGFIAINDKNEQIFVHESAIVKKNTNQKKKSLAEGEQVEFDIVFGKKGFEAANVTGPNGKSVQGSIHAMNTKGKRKKRAKSYCAKDDTESEGEELFDFEFN</sequence>
<gene>
    <name evidence="4" type="ORF">BpHYR1_044793</name>
</gene>
<dbReference type="CDD" id="cd04458">
    <property type="entry name" value="CSP_CDS"/>
    <property type="match status" value="1"/>
</dbReference>
<comment type="caution">
    <text evidence="4">The sequence shown here is derived from an EMBL/GenBank/DDBJ whole genome shotgun (WGS) entry which is preliminary data.</text>
</comment>
<proteinExistence type="predicted"/>
<dbReference type="AlphaFoldDB" id="A0A3M7PMV3"/>
<dbReference type="InterPro" id="IPR050181">
    <property type="entry name" value="Cold_shock_domain"/>
</dbReference>
<accession>A0A3M7PMV3</accession>
<dbReference type="EMBL" id="REGN01009932">
    <property type="protein sequence ID" value="RNA00071.1"/>
    <property type="molecule type" value="Genomic_DNA"/>
</dbReference>
<evidence type="ECO:0000259" key="3">
    <source>
        <dbReference type="PROSITE" id="PS51857"/>
    </source>
</evidence>